<sequence>MPVLESMVQFFTLPEYSREYEYSEDYLKAGYVFSIVLDVMFYIFYSATESRCTMPNRYLLVDPLLVAEPELCANTTAAAAAAVSQISLLDNLDIDYVNLMCGQEIKTRFASYHVSTLVYLVITVTLLRTTYLLMGRMHKIVHRITKADDALPAQLMQSYSESMAVIADRFIKAKFIGLGVVLLMVIFEAVFVFDEAYNARDWLDAYRCVDTKAWMEALAFHPITFRCATTLSFYNTFFRICSAGVRLVVMLCIGYSIRDLSAYKRGKVWIDIELEKAAQPDNDSLKGTIRSALGELTKAPASSACSPSTSTPIPALCVGSPSSNDDLPMTPLSGGLDSRFAAVVDETLDSRHRRKLFRDSLVQAFKALAMHLTHGDALPHEITVAEYIRGGMSRVGEGPESFAEPAFNSALEAGLTALENGFEQIRTRRRRRRESSANDAEPRLSSSSFSSFSDGREPGNAATYFVE</sequence>
<accession>A0A0L0DV98</accession>
<keyword evidence="4" id="KW-1185">Reference proteome</keyword>
<dbReference type="EMBL" id="GL349440">
    <property type="protein sequence ID" value="KNC56067.1"/>
    <property type="molecule type" value="Genomic_DNA"/>
</dbReference>
<dbReference type="Proteomes" id="UP000054408">
    <property type="component" value="Unassembled WGS sequence"/>
</dbReference>
<protein>
    <submittedName>
        <fullName evidence="3">Uncharacterized protein</fullName>
    </submittedName>
</protein>
<keyword evidence="2" id="KW-1133">Transmembrane helix</keyword>
<name>A0A0L0DV98_THETB</name>
<feature type="transmembrane region" description="Helical" evidence="2">
    <location>
        <begin position="237"/>
        <end position="257"/>
    </location>
</feature>
<dbReference type="GeneID" id="25561790"/>
<feature type="transmembrane region" description="Helical" evidence="2">
    <location>
        <begin position="116"/>
        <end position="134"/>
    </location>
</feature>
<keyword evidence="2" id="KW-0812">Transmembrane</keyword>
<organism evidence="3 4">
    <name type="scientific">Thecamonas trahens ATCC 50062</name>
    <dbReference type="NCBI Taxonomy" id="461836"/>
    <lineage>
        <taxon>Eukaryota</taxon>
        <taxon>Apusozoa</taxon>
        <taxon>Apusomonadida</taxon>
        <taxon>Apusomonadidae</taxon>
        <taxon>Thecamonas</taxon>
    </lineage>
</organism>
<gene>
    <name evidence="3" type="ORF">AMSG_02079</name>
</gene>
<dbReference type="RefSeq" id="XP_013761111.1">
    <property type="nucleotide sequence ID" value="XM_013905657.1"/>
</dbReference>
<dbReference type="AlphaFoldDB" id="A0A0L0DV98"/>
<feature type="transmembrane region" description="Helical" evidence="2">
    <location>
        <begin position="175"/>
        <end position="193"/>
    </location>
</feature>
<feature type="region of interest" description="Disordered" evidence="1">
    <location>
        <begin position="424"/>
        <end position="467"/>
    </location>
</feature>
<keyword evidence="2" id="KW-0472">Membrane</keyword>
<evidence type="ECO:0000313" key="4">
    <source>
        <dbReference type="Proteomes" id="UP000054408"/>
    </source>
</evidence>
<feature type="transmembrane region" description="Helical" evidence="2">
    <location>
        <begin position="26"/>
        <end position="45"/>
    </location>
</feature>
<evidence type="ECO:0000256" key="2">
    <source>
        <dbReference type="SAM" id="Phobius"/>
    </source>
</evidence>
<proteinExistence type="predicted"/>
<evidence type="ECO:0000313" key="3">
    <source>
        <dbReference type="EMBL" id="KNC56067.1"/>
    </source>
</evidence>
<evidence type="ECO:0000256" key="1">
    <source>
        <dbReference type="SAM" id="MobiDB-lite"/>
    </source>
</evidence>
<reference evidence="3 4" key="1">
    <citation type="submission" date="2010-05" db="EMBL/GenBank/DDBJ databases">
        <title>The Genome Sequence of Thecamonas trahens ATCC 50062.</title>
        <authorList>
            <consortium name="The Broad Institute Genome Sequencing Platform"/>
            <person name="Russ C."/>
            <person name="Cuomo C."/>
            <person name="Shea T."/>
            <person name="Young S.K."/>
            <person name="Zeng Q."/>
            <person name="Koehrsen M."/>
            <person name="Haas B."/>
            <person name="Borodovsky M."/>
            <person name="Guigo R."/>
            <person name="Alvarado L."/>
            <person name="Berlin A."/>
            <person name="Bochicchio J."/>
            <person name="Borenstein D."/>
            <person name="Chapman S."/>
            <person name="Chen Z."/>
            <person name="Freedman E."/>
            <person name="Gellesch M."/>
            <person name="Goldberg J."/>
            <person name="Griggs A."/>
            <person name="Gujja S."/>
            <person name="Heilman E."/>
            <person name="Heiman D."/>
            <person name="Hepburn T."/>
            <person name="Howarth C."/>
            <person name="Jen D."/>
            <person name="Larson L."/>
            <person name="Mehta T."/>
            <person name="Park D."/>
            <person name="Pearson M."/>
            <person name="Roberts A."/>
            <person name="Saif S."/>
            <person name="Shenoy N."/>
            <person name="Sisk P."/>
            <person name="Stolte C."/>
            <person name="Sykes S."/>
            <person name="Thomson T."/>
            <person name="Walk T."/>
            <person name="White J."/>
            <person name="Yandava C."/>
            <person name="Burger G."/>
            <person name="Gray M.W."/>
            <person name="Holland P.W.H."/>
            <person name="King N."/>
            <person name="Lang F.B.F."/>
            <person name="Roger A.J."/>
            <person name="Ruiz-Trillo I."/>
            <person name="Lander E."/>
            <person name="Nusbaum C."/>
        </authorList>
    </citation>
    <scope>NUCLEOTIDE SEQUENCE [LARGE SCALE GENOMIC DNA]</scope>
    <source>
        <strain evidence="3 4">ATCC 50062</strain>
    </source>
</reference>